<reference evidence="2" key="2">
    <citation type="journal article" date="2015" name="Fish Shellfish Immunol.">
        <title>Early steps in the European eel (Anguilla anguilla)-Vibrio vulnificus interaction in the gills: Role of the RtxA13 toxin.</title>
        <authorList>
            <person name="Callol A."/>
            <person name="Pajuelo D."/>
            <person name="Ebbesson L."/>
            <person name="Teles M."/>
            <person name="MacKenzie S."/>
            <person name="Amaro C."/>
        </authorList>
    </citation>
    <scope>NUCLEOTIDE SEQUENCE</scope>
</reference>
<dbReference type="AlphaFoldDB" id="A0A0E9XWJ3"/>
<keyword evidence="1" id="KW-1133">Transmembrane helix</keyword>
<evidence type="ECO:0000313" key="2">
    <source>
        <dbReference type="EMBL" id="JAI06772.1"/>
    </source>
</evidence>
<sequence length="50" mass="5955">MSVTAVLFVEADNRTVLKRTSFFFFSTPYSVSFELDLKLFFFIFLFLCIR</sequence>
<name>A0A0E9XWJ3_ANGAN</name>
<organism evidence="2">
    <name type="scientific">Anguilla anguilla</name>
    <name type="common">European freshwater eel</name>
    <name type="synonym">Muraena anguilla</name>
    <dbReference type="NCBI Taxonomy" id="7936"/>
    <lineage>
        <taxon>Eukaryota</taxon>
        <taxon>Metazoa</taxon>
        <taxon>Chordata</taxon>
        <taxon>Craniata</taxon>
        <taxon>Vertebrata</taxon>
        <taxon>Euteleostomi</taxon>
        <taxon>Actinopterygii</taxon>
        <taxon>Neopterygii</taxon>
        <taxon>Teleostei</taxon>
        <taxon>Anguilliformes</taxon>
        <taxon>Anguillidae</taxon>
        <taxon>Anguilla</taxon>
    </lineage>
</organism>
<accession>A0A0E9XWJ3</accession>
<feature type="transmembrane region" description="Helical" evidence="1">
    <location>
        <begin position="29"/>
        <end position="49"/>
    </location>
</feature>
<evidence type="ECO:0000256" key="1">
    <source>
        <dbReference type="SAM" id="Phobius"/>
    </source>
</evidence>
<dbReference type="EMBL" id="GBXM01001806">
    <property type="protein sequence ID" value="JAI06772.1"/>
    <property type="molecule type" value="Transcribed_RNA"/>
</dbReference>
<protein>
    <submittedName>
        <fullName evidence="2">Uncharacterized protein</fullName>
    </submittedName>
</protein>
<keyword evidence="1" id="KW-0472">Membrane</keyword>
<keyword evidence="1" id="KW-0812">Transmembrane</keyword>
<proteinExistence type="predicted"/>
<reference evidence="2" key="1">
    <citation type="submission" date="2014-11" db="EMBL/GenBank/DDBJ databases">
        <authorList>
            <person name="Amaro Gonzalez C."/>
        </authorList>
    </citation>
    <scope>NUCLEOTIDE SEQUENCE</scope>
</reference>